<dbReference type="Proteomes" id="UP000232688">
    <property type="component" value="Unassembled WGS sequence"/>
</dbReference>
<sequence length="91" mass="10734">MKTIYEGNLSIYNGRKYGEWSKNESQDELIGKDGVYKKRASNFSKRLEKMKDKEDDVSRVELMSEEKDKFTENKKRVVMAQGRREDESDSD</sequence>
<protein>
    <submittedName>
        <fullName evidence="2">Uncharacterized protein</fullName>
    </submittedName>
</protein>
<gene>
    <name evidence="3" type="ORF">RhiirA1_455470</name>
    <name evidence="2" type="ORF">RhiirA5_438440</name>
</gene>
<dbReference type="Proteomes" id="UP000232722">
    <property type="component" value="Unassembled WGS sequence"/>
</dbReference>
<evidence type="ECO:0000313" key="2">
    <source>
        <dbReference type="EMBL" id="PKB94592.1"/>
    </source>
</evidence>
<evidence type="ECO:0000313" key="5">
    <source>
        <dbReference type="Proteomes" id="UP000232722"/>
    </source>
</evidence>
<feature type="region of interest" description="Disordered" evidence="1">
    <location>
        <begin position="71"/>
        <end position="91"/>
    </location>
</feature>
<reference evidence="3 4" key="3">
    <citation type="submission" date="2017-10" db="EMBL/GenBank/DDBJ databases">
        <title>Extensive intraspecific genome diversity in a model arbuscular mycorrhizal fungus.</title>
        <authorList>
            <person name="Chen E.C.H."/>
            <person name="Morin E."/>
            <person name="Baudet D."/>
            <person name="Noel J."/>
            <person name="Ndikumana S."/>
            <person name="Charron P."/>
            <person name="St-Onge C."/>
            <person name="Giorgi J."/>
            <person name="Grigoriev I.V."/>
            <person name="Roux C."/>
            <person name="Martin F.M."/>
            <person name="Corradi N."/>
        </authorList>
    </citation>
    <scope>NUCLEOTIDE SEQUENCE [LARGE SCALE GENOMIC DNA]</scope>
    <source>
        <strain evidence="3 4">A1</strain>
    </source>
</reference>
<evidence type="ECO:0000256" key="1">
    <source>
        <dbReference type="SAM" id="MobiDB-lite"/>
    </source>
</evidence>
<feature type="compositionally biased region" description="Basic and acidic residues" evidence="1">
    <location>
        <begin position="82"/>
        <end position="91"/>
    </location>
</feature>
<comment type="caution">
    <text evidence="2">The sequence shown here is derived from an EMBL/GenBank/DDBJ whole genome shotgun (WGS) entry which is preliminary data.</text>
</comment>
<proteinExistence type="predicted"/>
<reference evidence="2 5" key="1">
    <citation type="submission" date="2016-04" db="EMBL/GenBank/DDBJ databases">
        <title>Genome analyses suggest a sexual origin of heterokaryosis in a supposedly ancient asexual fungus.</title>
        <authorList>
            <person name="Ropars J."/>
            <person name="Sedzielewska K."/>
            <person name="Noel J."/>
            <person name="Charron P."/>
            <person name="Farinelli L."/>
            <person name="Marton T."/>
            <person name="Kruger M."/>
            <person name="Pelin A."/>
            <person name="Brachmann A."/>
            <person name="Corradi N."/>
        </authorList>
    </citation>
    <scope>NUCLEOTIDE SEQUENCE [LARGE SCALE GENOMIC DNA]</scope>
    <source>
        <strain evidence="2 5">A5</strain>
    </source>
</reference>
<dbReference type="EMBL" id="LLXH01000254">
    <property type="protein sequence ID" value="PKC69858.1"/>
    <property type="molecule type" value="Genomic_DNA"/>
</dbReference>
<dbReference type="EMBL" id="LLXJ01005833">
    <property type="protein sequence ID" value="PKB94592.1"/>
    <property type="molecule type" value="Genomic_DNA"/>
</dbReference>
<evidence type="ECO:0000313" key="3">
    <source>
        <dbReference type="EMBL" id="PKC69858.1"/>
    </source>
</evidence>
<reference evidence="3 4" key="4">
    <citation type="submission" date="2017-10" db="EMBL/GenBank/DDBJ databases">
        <title>Genome analyses suggest a sexual origin of heterokaryosis in a supposedly ancient asexual fungus.</title>
        <authorList>
            <person name="Corradi N."/>
            <person name="Sedzielewska K."/>
            <person name="Noel J."/>
            <person name="Charron P."/>
            <person name="Farinelli L."/>
            <person name="Marton T."/>
            <person name="Kruger M."/>
            <person name="Pelin A."/>
            <person name="Brachmann A."/>
            <person name="Corradi N."/>
        </authorList>
    </citation>
    <scope>NUCLEOTIDE SEQUENCE [LARGE SCALE GENOMIC DNA]</scope>
    <source>
        <strain evidence="3 4">A1</strain>
    </source>
</reference>
<name>A0A2I1EDK1_9GLOM</name>
<dbReference type="VEuPathDB" id="FungiDB:RhiirA1_455470"/>
<accession>A0A2I1EDK1</accession>
<reference evidence="2 5" key="2">
    <citation type="submission" date="2017-09" db="EMBL/GenBank/DDBJ databases">
        <title>Extensive intraspecific genome diversity in a model arbuscular mycorrhizal fungus.</title>
        <authorList>
            <person name="Chen E.C."/>
            <person name="Morin E."/>
            <person name="Beaudet D."/>
            <person name="Noel J."/>
            <person name="Ndikumana S."/>
            <person name="Charron P."/>
            <person name="St-Onge C."/>
            <person name="Giorgi J."/>
            <person name="Grigoriev I.V."/>
            <person name="Roux C."/>
            <person name="Martin F.M."/>
            <person name="Corradi N."/>
        </authorList>
    </citation>
    <scope>NUCLEOTIDE SEQUENCE [LARGE SCALE GENOMIC DNA]</scope>
    <source>
        <strain evidence="2 5">A5</strain>
    </source>
</reference>
<organism evidence="2 5">
    <name type="scientific">Rhizophagus irregularis</name>
    <dbReference type="NCBI Taxonomy" id="588596"/>
    <lineage>
        <taxon>Eukaryota</taxon>
        <taxon>Fungi</taxon>
        <taxon>Fungi incertae sedis</taxon>
        <taxon>Mucoromycota</taxon>
        <taxon>Glomeromycotina</taxon>
        <taxon>Glomeromycetes</taxon>
        <taxon>Glomerales</taxon>
        <taxon>Glomeraceae</taxon>
        <taxon>Rhizophagus</taxon>
    </lineage>
</organism>
<evidence type="ECO:0000313" key="4">
    <source>
        <dbReference type="Proteomes" id="UP000232688"/>
    </source>
</evidence>
<dbReference type="AlphaFoldDB" id="A0A2I1EDK1"/>